<dbReference type="PROSITE" id="PS50016">
    <property type="entry name" value="ZF_PHD_2"/>
    <property type="match status" value="1"/>
</dbReference>
<dbReference type="PANTHER" id="PTHR12628">
    <property type="entry name" value="POLYCOMB-LIKE TRANSCRIPTION FACTOR"/>
    <property type="match status" value="1"/>
</dbReference>
<dbReference type="GO" id="GO:0003677">
    <property type="term" value="F:DNA binding"/>
    <property type="evidence" value="ECO:0007669"/>
    <property type="project" value="TreeGrafter"/>
</dbReference>
<organism evidence="9 10">
    <name type="scientific">Pythium insidiosum</name>
    <name type="common">Pythiosis disease agent</name>
    <dbReference type="NCBI Taxonomy" id="114742"/>
    <lineage>
        <taxon>Eukaryota</taxon>
        <taxon>Sar</taxon>
        <taxon>Stramenopiles</taxon>
        <taxon>Oomycota</taxon>
        <taxon>Peronosporomycetes</taxon>
        <taxon>Pythiales</taxon>
        <taxon>Pythiaceae</taxon>
        <taxon>Pythium</taxon>
    </lineage>
</organism>
<gene>
    <name evidence="9" type="ORF">P43SY_010438</name>
</gene>
<feature type="compositionally biased region" description="Acidic residues" evidence="7">
    <location>
        <begin position="289"/>
        <end position="309"/>
    </location>
</feature>
<dbReference type="AlphaFoldDB" id="A0AAD5L913"/>
<evidence type="ECO:0000259" key="8">
    <source>
        <dbReference type="PROSITE" id="PS50016"/>
    </source>
</evidence>
<keyword evidence="4" id="KW-0862">Zinc</keyword>
<dbReference type="SMART" id="SM00249">
    <property type="entry name" value="PHD"/>
    <property type="match status" value="1"/>
</dbReference>
<proteinExistence type="predicted"/>
<dbReference type="InterPro" id="IPR019786">
    <property type="entry name" value="Zinc_finger_PHD-type_CS"/>
</dbReference>
<keyword evidence="10" id="KW-1185">Reference proteome</keyword>
<evidence type="ECO:0000256" key="6">
    <source>
        <dbReference type="PROSITE-ProRule" id="PRU00146"/>
    </source>
</evidence>
<feature type="compositionally biased region" description="Low complexity" evidence="7">
    <location>
        <begin position="1"/>
        <end position="22"/>
    </location>
</feature>
<evidence type="ECO:0000256" key="2">
    <source>
        <dbReference type="ARBA" id="ARBA00022723"/>
    </source>
</evidence>
<keyword evidence="3 6" id="KW-0863">Zinc-finger</keyword>
<dbReference type="GO" id="GO:0008270">
    <property type="term" value="F:zinc ion binding"/>
    <property type="evidence" value="ECO:0007669"/>
    <property type="project" value="UniProtKB-KW"/>
</dbReference>
<dbReference type="InterPro" id="IPR001965">
    <property type="entry name" value="Znf_PHD"/>
</dbReference>
<dbReference type="Proteomes" id="UP001209570">
    <property type="component" value="Unassembled WGS sequence"/>
</dbReference>
<dbReference type="InterPro" id="IPR019787">
    <property type="entry name" value="Znf_PHD-finger"/>
</dbReference>
<feature type="region of interest" description="Disordered" evidence="7">
    <location>
        <begin position="247"/>
        <end position="331"/>
    </location>
</feature>
<dbReference type="PROSITE" id="PS01359">
    <property type="entry name" value="ZF_PHD_1"/>
    <property type="match status" value="1"/>
</dbReference>
<evidence type="ECO:0000256" key="7">
    <source>
        <dbReference type="SAM" id="MobiDB-lite"/>
    </source>
</evidence>
<dbReference type="PANTHER" id="PTHR12628:SF10">
    <property type="entry name" value="HOMEOBOX DOMAIN-CONTAINING PROTEIN"/>
    <property type="match status" value="1"/>
</dbReference>
<evidence type="ECO:0000313" key="9">
    <source>
        <dbReference type="EMBL" id="KAJ0390738.1"/>
    </source>
</evidence>
<evidence type="ECO:0000256" key="1">
    <source>
        <dbReference type="ARBA" id="ARBA00004123"/>
    </source>
</evidence>
<protein>
    <recommendedName>
        <fullName evidence="8">PHD-type domain-containing protein</fullName>
    </recommendedName>
</protein>
<evidence type="ECO:0000256" key="4">
    <source>
        <dbReference type="ARBA" id="ARBA00022833"/>
    </source>
</evidence>
<comment type="subcellular location">
    <subcellularLocation>
        <location evidence="1">Nucleus</location>
    </subcellularLocation>
</comment>
<sequence>MSPADKAPPHAAAFAACSAAPATQRPTGQRQRRVPVPFSPADEPPRPSHASGQRRRGRPPASESQAECPPDVACRRLEARIRSLVKQLKFHDTFVEAYEAQGWRNASREKLKPSQELAVARRKILLAKRSVRAALKRLQELQALDPRVPYLVELSQDSSEAPVEFERICCSRCNSTDTTEHNDILLCDAEGCFRAFHQRCQIPEVRTEDIPSGDEPWFCPACLALFNALKCLNYAFGTTWEHVDAVFPELPPDNEGDSATTDDPAQAQDAEDEDDEDFSVKDDGSASDNESDSDGVNEQPDDGISEDELQYLQSEQAHNAVATDTHCGPDD</sequence>
<dbReference type="Pfam" id="PF00628">
    <property type="entry name" value="PHD"/>
    <property type="match status" value="1"/>
</dbReference>
<dbReference type="GO" id="GO:0003682">
    <property type="term" value="F:chromatin binding"/>
    <property type="evidence" value="ECO:0007669"/>
    <property type="project" value="TreeGrafter"/>
</dbReference>
<keyword evidence="5" id="KW-0539">Nucleus</keyword>
<dbReference type="SUPFAM" id="SSF57903">
    <property type="entry name" value="FYVE/PHD zinc finger"/>
    <property type="match status" value="1"/>
</dbReference>
<reference evidence="9" key="1">
    <citation type="submission" date="2021-12" db="EMBL/GenBank/DDBJ databases">
        <title>Prjna785345.</title>
        <authorList>
            <person name="Rujirawat T."/>
            <person name="Krajaejun T."/>
        </authorList>
    </citation>
    <scope>NUCLEOTIDE SEQUENCE</scope>
    <source>
        <strain evidence="9">Pi057C3</strain>
    </source>
</reference>
<feature type="domain" description="PHD-type" evidence="8">
    <location>
        <begin position="167"/>
        <end position="225"/>
    </location>
</feature>
<feature type="region of interest" description="Disordered" evidence="7">
    <location>
        <begin position="1"/>
        <end position="69"/>
    </location>
</feature>
<name>A0AAD5L913_PYTIN</name>
<comment type="caution">
    <text evidence="9">The sequence shown here is derived from an EMBL/GenBank/DDBJ whole genome shotgun (WGS) entry which is preliminary data.</text>
</comment>
<dbReference type="GO" id="GO:0045814">
    <property type="term" value="P:negative regulation of gene expression, epigenetic"/>
    <property type="evidence" value="ECO:0007669"/>
    <property type="project" value="TreeGrafter"/>
</dbReference>
<evidence type="ECO:0000256" key="3">
    <source>
        <dbReference type="ARBA" id="ARBA00022771"/>
    </source>
</evidence>
<dbReference type="EMBL" id="JAKCXM010001693">
    <property type="protein sequence ID" value="KAJ0390738.1"/>
    <property type="molecule type" value="Genomic_DNA"/>
</dbReference>
<dbReference type="PROSITE" id="PS51257">
    <property type="entry name" value="PROKAR_LIPOPROTEIN"/>
    <property type="match status" value="1"/>
</dbReference>
<dbReference type="InterPro" id="IPR013083">
    <property type="entry name" value="Znf_RING/FYVE/PHD"/>
</dbReference>
<dbReference type="InterPro" id="IPR011011">
    <property type="entry name" value="Znf_FYVE_PHD"/>
</dbReference>
<accession>A0AAD5L913</accession>
<evidence type="ECO:0000313" key="10">
    <source>
        <dbReference type="Proteomes" id="UP001209570"/>
    </source>
</evidence>
<dbReference type="Gene3D" id="3.30.40.10">
    <property type="entry name" value="Zinc/RING finger domain, C3HC4 (zinc finger)"/>
    <property type="match status" value="1"/>
</dbReference>
<keyword evidence="2" id="KW-0479">Metal-binding</keyword>
<evidence type="ECO:0000256" key="5">
    <source>
        <dbReference type="ARBA" id="ARBA00023242"/>
    </source>
</evidence>
<dbReference type="GO" id="GO:0005634">
    <property type="term" value="C:nucleus"/>
    <property type="evidence" value="ECO:0007669"/>
    <property type="project" value="UniProtKB-SubCell"/>
</dbReference>